<comment type="similarity">
    <text evidence="1">Belongs to the F420H(2)-dependent quinone reductase family.</text>
</comment>
<evidence type="ECO:0008006" key="5">
    <source>
        <dbReference type="Google" id="ProtNLM"/>
    </source>
</evidence>
<dbReference type="Gene3D" id="2.30.110.10">
    <property type="entry name" value="Electron Transport, Fmn-binding Protein, Chain A"/>
    <property type="match status" value="1"/>
</dbReference>
<sequence>MGLATDLGYAFTRPNPLQRLVQALGASRGGAWLFSRTLRHLDDLVKRVSGGRSSAPGLLAGLPVLEVTTTGRRSGQRRTSYLIAVPFKDTLALLGTNFGQTSTPAWALNLEADGHATVSYRESTRAVLARPATPAEADEVMRTADTVYVGYRKYRERVTGRRVRIFVLEPAAAAAGASAD</sequence>
<comment type="catalytic activity">
    <reaction evidence="2">
        <text>oxidized coenzyme F420-(gamma-L-Glu)(n) + a quinol + H(+) = reduced coenzyme F420-(gamma-L-Glu)(n) + a quinone</text>
        <dbReference type="Rhea" id="RHEA:39663"/>
        <dbReference type="Rhea" id="RHEA-COMP:12939"/>
        <dbReference type="Rhea" id="RHEA-COMP:14378"/>
        <dbReference type="ChEBI" id="CHEBI:15378"/>
        <dbReference type="ChEBI" id="CHEBI:24646"/>
        <dbReference type="ChEBI" id="CHEBI:132124"/>
        <dbReference type="ChEBI" id="CHEBI:133980"/>
        <dbReference type="ChEBI" id="CHEBI:139511"/>
    </reaction>
</comment>
<dbReference type="PANTHER" id="PTHR39428:SF1">
    <property type="entry name" value="F420H(2)-DEPENDENT QUINONE REDUCTASE RV1261C"/>
    <property type="match status" value="1"/>
</dbReference>
<dbReference type="Proteomes" id="UP001500571">
    <property type="component" value="Unassembled WGS sequence"/>
</dbReference>
<dbReference type="InterPro" id="IPR012349">
    <property type="entry name" value="Split_barrel_FMN-bd"/>
</dbReference>
<dbReference type="PANTHER" id="PTHR39428">
    <property type="entry name" value="F420H(2)-DEPENDENT QUINONE REDUCTASE RV1261C"/>
    <property type="match status" value="1"/>
</dbReference>
<comment type="caution">
    <text evidence="3">The sequence shown here is derived from an EMBL/GenBank/DDBJ whole genome shotgun (WGS) entry which is preliminary data.</text>
</comment>
<reference evidence="3 4" key="1">
    <citation type="journal article" date="2019" name="Int. J. Syst. Evol. Microbiol.">
        <title>The Global Catalogue of Microorganisms (GCM) 10K type strain sequencing project: providing services to taxonomists for standard genome sequencing and annotation.</title>
        <authorList>
            <consortium name="The Broad Institute Genomics Platform"/>
            <consortium name="The Broad Institute Genome Sequencing Center for Infectious Disease"/>
            <person name="Wu L."/>
            <person name="Ma J."/>
        </authorList>
    </citation>
    <scope>NUCLEOTIDE SEQUENCE [LARGE SCALE GENOMIC DNA]</scope>
    <source>
        <strain evidence="3 4">JCM 15309</strain>
    </source>
</reference>
<protein>
    <recommendedName>
        <fullName evidence="5">Nitroreductase family deazaflavin-dependent oxidoreductase</fullName>
    </recommendedName>
</protein>
<evidence type="ECO:0000313" key="3">
    <source>
        <dbReference type="EMBL" id="GAA1967437.1"/>
    </source>
</evidence>
<proteinExistence type="inferred from homology"/>
<dbReference type="NCBIfam" id="TIGR00026">
    <property type="entry name" value="hi_GC_TIGR00026"/>
    <property type="match status" value="1"/>
</dbReference>
<organism evidence="3 4">
    <name type="scientific">Nocardioides panacihumi</name>
    <dbReference type="NCBI Taxonomy" id="400774"/>
    <lineage>
        <taxon>Bacteria</taxon>
        <taxon>Bacillati</taxon>
        <taxon>Actinomycetota</taxon>
        <taxon>Actinomycetes</taxon>
        <taxon>Propionibacteriales</taxon>
        <taxon>Nocardioidaceae</taxon>
        <taxon>Nocardioides</taxon>
    </lineage>
</organism>
<dbReference type="Pfam" id="PF04075">
    <property type="entry name" value="F420H2_quin_red"/>
    <property type="match status" value="1"/>
</dbReference>
<evidence type="ECO:0000313" key="4">
    <source>
        <dbReference type="Proteomes" id="UP001500571"/>
    </source>
</evidence>
<dbReference type="EMBL" id="BAAAPB010000003">
    <property type="protein sequence ID" value="GAA1967437.1"/>
    <property type="molecule type" value="Genomic_DNA"/>
</dbReference>
<evidence type="ECO:0000256" key="2">
    <source>
        <dbReference type="ARBA" id="ARBA00049106"/>
    </source>
</evidence>
<gene>
    <name evidence="3" type="ORF">GCM10009798_29730</name>
</gene>
<name>A0ABN2RDD6_9ACTN</name>
<evidence type="ECO:0000256" key="1">
    <source>
        <dbReference type="ARBA" id="ARBA00008710"/>
    </source>
</evidence>
<keyword evidence="4" id="KW-1185">Reference proteome</keyword>
<dbReference type="InterPro" id="IPR004378">
    <property type="entry name" value="F420H2_quin_Rdtase"/>
</dbReference>
<dbReference type="RefSeq" id="WP_344046047.1">
    <property type="nucleotide sequence ID" value="NZ_BAAAPB010000003.1"/>
</dbReference>
<accession>A0ABN2RDD6</accession>